<sequence length="63" mass="7093">LAIARSLDLFLLLFLHQGKKSKQSLRPPVEKKRPCPSGKKCNQNLRGNPSKKKRPCPPGNPYI</sequence>
<dbReference type="RefSeq" id="WP_237874681.1">
    <property type="nucleotide sequence ID" value="NZ_JAKLTR010000012.1"/>
</dbReference>
<dbReference type="EMBL" id="JAKLTR010000012">
    <property type="protein sequence ID" value="MCG2616143.1"/>
    <property type="molecule type" value="Genomic_DNA"/>
</dbReference>
<keyword evidence="3" id="KW-1185">Reference proteome</keyword>
<evidence type="ECO:0000313" key="2">
    <source>
        <dbReference type="EMBL" id="MCG2616143.1"/>
    </source>
</evidence>
<feature type="region of interest" description="Disordered" evidence="1">
    <location>
        <begin position="20"/>
        <end position="63"/>
    </location>
</feature>
<gene>
    <name evidence="2" type="ORF">LZZ85_17735</name>
</gene>
<reference evidence="2" key="1">
    <citation type="submission" date="2022-01" db="EMBL/GenBank/DDBJ databases">
        <authorList>
            <person name="Jo J.-H."/>
            <person name="Im W.-T."/>
        </authorList>
    </citation>
    <scope>NUCLEOTIDE SEQUENCE</scope>
    <source>
        <strain evidence="2">NA20</strain>
    </source>
</reference>
<evidence type="ECO:0000256" key="1">
    <source>
        <dbReference type="SAM" id="MobiDB-lite"/>
    </source>
</evidence>
<feature type="non-terminal residue" evidence="2">
    <location>
        <position position="1"/>
    </location>
</feature>
<dbReference type="Proteomes" id="UP001165367">
    <property type="component" value="Unassembled WGS sequence"/>
</dbReference>
<organism evidence="2 3">
    <name type="scientific">Terrimonas ginsenosidimutans</name>
    <dbReference type="NCBI Taxonomy" id="2908004"/>
    <lineage>
        <taxon>Bacteria</taxon>
        <taxon>Pseudomonadati</taxon>
        <taxon>Bacteroidota</taxon>
        <taxon>Chitinophagia</taxon>
        <taxon>Chitinophagales</taxon>
        <taxon>Chitinophagaceae</taxon>
        <taxon>Terrimonas</taxon>
    </lineage>
</organism>
<accession>A0ABS9KUY6</accession>
<evidence type="ECO:0000313" key="3">
    <source>
        <dbReference type="Proteomes" id="UP001165367"/>
    </source>
</evidence>
<proteinExistence type="predicted"/>
<name>A0ABS9KUY6_9BACT</name>
<comment type="caution">
    <text evidence="2">The sequence shown here is derived from an EMBL/GenBank/DDBJ whole genome shotgun (WGS) entry which is preliminary data.</text>
</comment>
<protein>
    <submittedName>
        <fullName evidence="2">Uncharacterized protein</fullName>
    </submittedName>
</protein>